<keyword evidence="13" id="KW-0282">Flagellum</keyword>
<evidence type="ECO:0000256" key="10">
    <source>
        <dbReference type="ARBA" id="ARBA00023143"/>
    </source>
</evidence>
<comment type="function">
    <text evidence="12">Plays a role in the flagellum-specific transport system.</text>
</comment>
<keyword evidence="5 12" id="KW-0812">Transmembrane</keyword>
<dbReference type="PRINTS" id="PR01302">
    <property type="entry name" value="TYPE3IMPPROT"/>
</dbReference>
<dbReference type="InterPro" id="IPR005838">
    <property type="entry name" value="T3SS_IM_P"/>
</dbReference>
<evidence type="ECO:0000313" key="14">
    <source>
        <dbReference type="Proteomes" id="UP000229730"/>
    </source>
</evidence>
<evidence type="ECO:0000256" key="5">
    <source>
        <dbReference type="ARBA" id="ARBA00022692"/>
    </source>
</evidence>
<keyword evidence="11 12" id="KW-1006">Bacterial flagellum protein export</keyword>
<keyword evidence="7 12" id="KW-0653">Protein transport</keyword>
<evidence type="ECO:0000256" key="7">
    <source>
        <dbReference type="ARBA" id="ARBA00022927"/>
    </source>
</evidence>
<evidence type="ECO:0000313" key="13">
    <source>
        <dbReference type="EMBL" id="PHZ83359.1"/>
    </source>
</evidence>
<evidence type="ECO:0000256" key="12">
    <source>
        <dbReference type="RuleBase" id="RU362069"/>
    </source>
</evidence>
<dbReference type="AlphaFoldDB" id="A0A2G4YM06"/>
<protein>
    <recommendedName>
        <fullName evidence="2 12">Flagellar biosynthetic protein FliP</fullName>
    </recommendedName>
</protein>
<dbReference type="InParanoid" id="A0A2G4YM06"/>
<dbReference type="NCBIfam" id="TIGR01103">
    <property type="entry name" value="fliP"/>
    <property type="match status" value="1"/>
</dbReference>
<evidence type="ECO:0000256" key="6">
    <source>
        <dbReference type="ARBA" id="ARBA00022795"/>
    </source>
</evidence>
<accession>A0A2G4YM06</accession>
<gene>
    <name evidence="12 13" type="primary">fliP</name>
    <name evidence="13" type="ORF">CRD36_17490</name>
</gene>
<keyword evidence="13" id="KW-0966">Cell projection</keyword>
<evidence type="ECO:0000256" key="3">
    <source>
        <dbReference type="ARBA" id="ARBA00022448"/>
    </source>
</evidence>
<dbReference type="EMBL" id="PDEM01000033">
    <property type="protein sequence ID" value="PHZ83359.1"/>
    <property type="molecule type" value="Genomic_DNA"/>
</dbReference>
<dbReference type="Pfam" id="PF00813">
    <property type="entry name" value="FliP"/>
    <property type="match status" value="1"/>
</dbReference>
<reference evidence="13 14" key="1">
    <citation type="submission" date="2017-10" db="EMBL/GenBank/DDBJ databases">
        <title>Frigbacter circumglobatus gen. nov. sp. nov., isolated from sediment cultured in situ.</title>
        <authorList>
            <person name="Zhao Z."/>
        </authorList>
    </citation>
    <scope>NUCLEOTIDE SEQUENCE [LARGE SCALE GENOMIC DNA]</scope>
    <source>
        <strain evidence="13 14">ZYL</strain>
    </source>
</reference>
<dbReference type="GO" id="GO:0044781">
    <property type="term" value="P:bacterial-type flagellum organization"/>
    <property type="evidence" value="ECO:0007669"/>
    <property type="project" value="UniProtKB-UniRule"/>
</dbReference>
<comment type="similarity">
    <text evidence="1 12">Belongs to the FliP/MopC/SpaP family.</text>
</comment>
<keyword evidence="13" id="KW-0969">Cilium</keyword>
<feature type="transmembrane region" description="Helical" evidence="12">
    <location>
        <begin position="97"/>
        <end position="116"/>
    </location>
</feature>
<evidence type="ECO:0000256" key="1">
    <source>
        <dbReference type="ARBA" id="ARBA00006257"/>
    </source>
</evidence>
<comment type="subcellular location">
    <subcellularLocation>
        <location evidence="12">Cell membrane</location>
        <topology evidence="12">Multi-pass membrane protein</topology>
    </subcellularLocation>
    <subcellularLocation>
        <location evidence="12">Bacterial flagellum basal body</location>
    </subcellularLocation>
</comment>
<dbReference type="NCBIfam" id="NF009438">
    <property type="entry name" value="PRK12797.1"/>
    <property type="match status" value="1"/>
</dbReference>
<keyword evidence="8 12" id="KW-1133">Transmembrane helix</keyword>
<dbReference type="GO" id="GO:0009306">
    <property type="term" value="P:protein secretion"/>
    <property type="evidence" value="ECO:0007669"/>
    <property type="project" value="UniProtKB-UniRule"/>
</dbReference>
<evidence type="ECO:0000256" key="8">
    <source>
        <dbReference type="ARBA" id="ARBA00022989"/>
    </source>
</evidence>
<evidence type="ECO:0000256" key="2">
    <source>
        <dbReference type="ARBA" id="ARBA00021714"/>
    </source>
</evidence>
<dbReference type="PRINTS" id="PR00951">
    <property type="entry name" value="FLGBIOSNFLIP"/>
</dbReference>
<dbReference type="PROSITE" id="PS01060">
    <property type="entry name" value="FLIP_1"/>
    <property type="match status" value="1"/>
</dbReference>
<feature type="transmembrane region" description="Helical" evidence="12">
    <location>
        <begin position="57"/>
        <end position="85"/>
    </location>
</feature>
<dbReference type="PROSITE" id="PS01061">
    <property type="entry name" value="FLIP_2"/>
    <property type="match status" value="1"/>
</dbReference>
<keyword evidence="6 12" id="KW-1005">Bacterial flagellum biogenesis</keyword>
<feature type="transmembrane region" description="Helical" evidence="12">
    <location>
        <begin position="234"/>
        <end position="254"/>
    </location>
</feature>
<name>A0A2G4YM06_9PROT</name>
<dbReference type="Proteomes" id="UP000229730">
    <property type="component" value="Unassembled WGS sequence"/>
</dbReference>
<dbReference type="InterPro" id="IPR005837">
    <property type="entry name" value="FliP"/>
</dbReference>
<keyword evidence="14" id="KW-1185">Reference proteome</keyword>
<dbReference type="FunCoup" id="A0A2G4YM06">
    <property type="interactions" value="86"/>
</dbReference>
<keyword evidence="4 12" id="KW-1003">Cell membrane</keyword>
<dbReference type="OrthoDB" id="9805111at2"/>
<dbReference type="GO" id="GO:0005886">
    <property type="term" value="C:plasma membrane"/>
    <property type="evidence" value="ECO:0007669"/>
    <property type="project" value="UniProtKB-SubCell"/>
</dbReference>
<keyword evidence="10" id="KW-0975">Bacterial flagellum</keyword>
<proteinExistence type="inferred from homology"/>
<dbReference type="GO" id="GO:0009425">
    <property type="term" value="C:bacterial-type flagellum basal body"/>
    <property type="evidence" value="ECO:0007669"/>
    <property type="project" value="UniProtKB-SubCell"/>
</dbReference>
<comment type="caution">
    <text evidence="13">The sequence shown here is derived from an EMBL/GenBank/DDBJ whole genome shotgun (WGS) entry which is preliminary data.</text>
</comment>
<keyword evidence="3 12" id="KW-0813">Transport</keyword>
<dbReference type="RefSeq" id="WP_099475252.1">
    <property type="nucleotide sequence ID" value="NZ_CAXBMK010000015.1"/>
</dbReference>
<dbReference type="PANTHER" id="PTHR30587:SF0">
    <property type="entry name" value="FLAGELLAR BIOSYNTHETIC PROTEIN FLIP"/>
    <property type="match status" value="1"/>
</dbReference>
<evidence type="ECO:0000256" key="9">
    <source>
        <dbReference type="ARBA" id="ARBA00023136"/>
    </source>
</evidence>
<evidence type="ECO:0000256" key="4">
    <source>
        <dbReference type="ARBA" id="ARBA00022475"/>
    </source>
</evidence>
<sequence length="255" mass="28029">MIQFVKKHKVTFGLLALSLISFLTILMVTGEKAAAQELSLNLGEEGSLSGRVVQLLMLMTVLSLAPAIVIVMTSFTRIAIVFSLLRSAMGTQQTPPNVVLISLALFLTSFIMAPTLKQAYDTGVAPLVAEEITEEVAFENITAPFHAFMMKHVREKDLLLFLDLSKLPAPATKPDTPFQVLVPAFIISELRRAFEIGFLLFVPFIIIDLIVASILMSMGMMMLPPVMISLPFKLIFFVLVDGWHLVAGSLVQSFT</sequence>
<evidence type="ECO:0000256" key="11">
    <source>
        <dbReference type="ARBA" id="ARBA00023225"/>
    </source>
</evidence>
<feature type="transmembrane region" description="Helical" evidence="12">
    <location>
        <begin position="198"/>
        <end position="222"/>
    </location>
</feature>
<organism evidence="13 14">
    <name type="scientific">Paremcibacter congregatus</name>
    <dbReference type="NCBI Taxonomy" id="2043170"/>
    <lineage>
        <taxon>Bacteria</taxon>
        <taxon>Pseudomonadati</taxon>
        <taxon>Pseudomonadota</taxon>
        <taxon>Alphaproteobacteria</taxon>
        <taxon>Emcibacterales</taxon>
        <taxon>Emcibacteraceae</taxon>
        <taxon>Paremcibacter</taxon>
    </lineage>
</organism>
<keyword evidence="9 12" id="KW-0472">Membrane</keyword>
<dbReference type="PANTHER" id="PTHR30587">
    <property type="entry name" value="FLAGELLAR BIOSYNTHETIC PROTEIN FLIP"/>
    <property type="match status" value="1"/>
</dbReference>